<comment type="caution">
    <text evidence="2">The sequence shown here is derived from an EMBL/GenBank/DDBJ whole genome shotgun (WGS) entry which is preliminary data.</text>
</comment>
<feature type="transmembrane region" description="Helical" evidence="1">
    <location>
        <begin position="5"/>
        <end position="24"/>
    </location>
</feature>
<dbReference type="RefSeq" id="WP_039231837.1">
    <property type="nucleotide sequence ID" value="NZ_JWIQ02000031.1"/>
</dbReference>
<dbReference type="Proteomes" id="UP000031563">
    <property type="component" value="Unassembled WGS sequence"/>
</dbReference>
<dbReference type="STRING" id="1221996.QY95_00061"/>
<name>A0A0F5IAL7_BACTR</name>
<dbReference type="EMBL" id="JWIR02000012">
    <property type="protein sequence ID" value="KKB42212.1"/>
    <property type="molecule type" value="Genomic_DNA"/>
</dbReference>
<feature type="transmembrane region" description="Helical" evidence="1">
    <location>
        <begin position="30"/>
        <end position="51"/>
    </location>
</feature>
<evidence type="ECO:0000313" key="2">
    <source>
        <dbReference type="EMBL" id="KKB42212.1"/>
    </source>
</evidence>
<keyword evidence="1" id="KW-1133">Transmembrane helix</keyword>
<proteinExistence type="predicted"/>
<dbReference type="AlphaFoldDB" id="A0A0F5IAL7"/>
<keyword evidence="1" id="KW-0812">Transmembrane</keyword>
<organism evidence="2 3">
    <name type="scientific">Bacillus thermotolerans</name>
    <name type="common">Quasibacillus thermotolerans</name>
    <dbReference type="NCBI Taxonomy" id="1221996"/>
    <lineage>
        <taxon>Bacteria</taxon>
        <taxon>Bacillati</taxon>
        <taxon>Bacillota</taxon>
        <taxon>Bacilli</taxon>
        <taxon>Bacillales</taxon>
        <taxon>Bacillaceae</taxon>
        <taxon>Bacillus</taxon>
    </lineage>
</organism>
<reference evidence="2" key="1">
    <citation type="submission" date="2015-02" db="EMBL/GenBank/DDBJ databases">
        <title>Genome Assembly of Bacillaceae bacterium MTCC 8252.</title>
        <authorList>
            <person name="Verma A."/>
            <person name="Khatri I."/>
            <person name="Mual P."/>
            <person name="Subramanian S."/>
            <person name="Krishnamurthi S."/>
        </authorList>
    </citation>
    <scope>NUCLEOTIDE SEQUENCE [LARGE SCALE GENOMIC DNA]</scope>
    <source>
        <strain evidence="2">MTCC 8252</strain>
    </source>
</reference>
<sequence length="79" mass="9101">MKYYIVVLIHLMIWSFYTLAGWLSKGDSKLFHGLLFVIFFYLCLTAARTFLPSGRQSMAMTLTTLLLYWTGKAVADQIL</sequence>
<dbReference type="OrthoDB" id="2942660at2"/>
<accession>A0A0F5I159</accession>
<keyword evidence="3" id="KW-1185">Reference proteome</keyword>
<evidence type="ECO:0000313" key="3">
    <source>
        <dbReference type="Proteomes" id="UP000031563"/>
    </source>
</evidence>
<keyword evidence="1" id="KW-0472">Membrane</keyword>
<gene>
    <name evidence="2" type="ORF">QY95_00061</name>
</gene>
<evidence type="ECO:0000256" key="1">
    <source>
        <dbReference type="SAM" id="Phobius"/>
    </source>
</evidence>
<protein>
    <submittedName>
        <fullName evidence="2">Uncharacterized protein</fullName>
    </submittedName>
</protein>
<accession>A0A0F5IAL7</accession>